<comment type="caution">
    <text evidence="3">The sequence shown here is derived from an EMBL/GenBank/DDBJ whole genome shotgun (WGS) entry which is preliminary data.</text>
</comment>
<keyword evidence="4" id="KW-1185">Reference proteome</keyword>
<dbReference type="EMBL" id="RSCD01000004">
    <property type="protein sequence ID" value="RSH93474.1"/>
    <property type="molecule type" value="Genomic_DNA"/>
</dbReference>
<feature type="transmembrane region" description="Helical" evidence="2">
    <location>
        <begin position="28"/>
        <end position="46"/>
    </location>
</feature>
<feature type="region of interest" description="Disordered" evidence="1">
    <location>
        <begin position="254"/>
        <end position="293"/>
    </location>
</feature>
<evidence type="ECO:0000313" key="4">
    <source>
        <dbReference type="Proteomes" id="UP000279259"/>
    </source>
</evidence>
<feature type="transmembrane region" description="Helical" evidence="2">
    <location>
        <begin position="301"/>
        <end position="324"/>
    </location>
</feature>
<dbReference type="SUPFAM" id="SSF103481">
    <property type="entry name" value="Multidrug resistance efflux transporter EmrE"/>
    <property type="match status" value="2"/>
</dbReference>
<dbReference type="AlphaFoldDB" id="A0A427YQT3"/>
<keyword evidence="2" id="KW-1133">Transmembrane helix</keyword>
<keyword evidence="2" id="KW-0812">Transmembrane</keyword>
<name>A0A427YQT3_9TREE</name>
<dbReference type="InterPro" id="IPR026505">
    <property type="entry name" value="Solute_c_fam_35_mem_F3/F4"/>
</dbReference>
<accession>A0A427YQT3</accession>
<dbReference type="Proteomes" id="UP000279259">
    <property type="component" value="Unassembled WGS sequence"/>
</dbReference>
<reference evidence="3 4" key="1">
    <citation type="submission" date="2018-11" db="EMBL/GenBank/DDBJ databases">
        <title>Genome sequence of Saitozyma podzolica DSM 27192.</title>
        <authorList>
            <person name="Aliyu H."/>
            <person name="Gorte O."/>
            <person name="Ochsenreither K."/>
        </authorList>
    </citation>
    <scope>NUCLEOTIDE SEQUENCE [LARGE SCALE GENOMIC DNA]</scope>
    <source>
        <strain evidence="3 4">DSM 27192</strain>
    </source>
</reference>
<evidence type="ECO:0000256" key="1">
    <source>
        <dbReference type="SAM" id="MobiDB-lite"/>
    </source>
</evidence>
<protein>
    <recommendedName>
        <fullName evidence="5">EamA domain-containing protein</fullName>
    </recommendedName>
</protein>
<keyword evidence="2" id="KW-0472">Membrane</keyword>
<dbReference type="STRING" id="1890683.A0A427YQT3"/>
<feature type="transmembrane region" description="Helical" evidence="2">
    <location>
        <begin position="66"/>
        <end position="89"/>
    </location>
</feature>
<feature type="compositionally biased region" description="Polar residues" evidence="1">
    <location>
        <begin position="256"/>
        <end position="273"/>
    </location>
</feature>
<dbReference type="OrthoDB" id="10062838at2759"/>
<gene>
    <name evidence="3" type="ORF">EHS25_007830</name>
</gene>
<feature type="transmembrane region" description="Helical" evidence="2">
    <location>
        <begin position="401"/>
        <end position="419"/>
    </location>
</feature>
<feature type="transmembrane region" description="Helical" evidence="2">
    <location>
        <begin position="128"/>
        <end position="148"/>
    </location>
</feature>
<evidence type="ECO:0000256" key="2">
    <source>
        <dbReference type="SAM" id="Phobius"/>
    </source>
</evidence>
<feature type="transmembrane region" description="Helical" evidence="2">
    <location>
        <begin position="154"/>
        <end position="173"/>
    </location>
</feature>
<feature type="transmembrane region" description="Helical" evidence="2">
    <location>
        <begin position="180"/>
        <end position="200"/>
    </location>
</feature>
<feature type="transmembrane region" description="Helical" evidence="2">
    <location>
        <begin position="378"/>
        <end position="395"/>
    </location>
</feature>
<proteinExistence type="predicted"/>
<dbReference type="InterPro" id="IPR037185">
    <property type="entry name" value="EmrE-like"/>
</dbReference>
<evidence type="ECO:0008006" key="5">
    <source>
        <dbReference type="Google" id="ProtNLM"/>
    </source>
</evidence>
<feature type="transmembrane region" description="Helical" evidence="2">
    <location>
        <begin position="212"/>
        <end position="231"/>
    </location>
</feature>
<dbReference type="PANTHER" id="PTHR19346:SF4">
    <property type="entry name" value="SUGAR PHOSPHATE TRANSPORTER DOMAIN-CONTAINING PROTEIN"/>
    <property type="match status" value="1"/>
</dbReference>
<evidence type="ECO:0000313" key="3">
    <source>
        <dbReference type="EMBL" id="RSH93474.1"/>
    </source>
</evidence>
<dbReference type="PANTHER" id="PTHR19346">
    <property type="entry name" value="SUGAR PHOSPHATE TRANSPORTER DOMAIN-CONTAINING PROTEIN"/>
    <property type="match status" value="1"/>
</dbReference>
<organism evidence="3 4">
    <name type="scientific">Saitozyma podzolica</name>
    <dbReference type="NCBI Taxonomy" id="1890683"/>
    <lineage>
        <taxon>Eukaryota</taxon>
        <taxon>Fungi</taxon>
        <taxon>Dikarya</taxon>
        <taxon>Basidiomycota</taxon>
        <taxon>Agaricomycotina</taxon>
        <taxon>Tremellomycetes</taxon>
        <taxon>Tremellales</taxon>
        <taxon>Trimorphomycetaceae</taxon>
        <taxon>Saitozyma</taxon>
    </lineage>
</organism>
<feature type="transmembrane region" description="Helical" evidence="2">
    <location>
        <begin position="344"/>
        <end position="371"/>
    </location>
</feature>
<sequence length="423" mass="45129">MSSPLALSRTRSSVASVGSALSISPHSLHTYVLPLLILFGIVLSSAAQTEVAHHLTADIGYNQPYFTFYLTHITFALVFPVHLALLALVRPTPISSYLDGLRHVIADQLDEPDGTPWRAIAHRWGFKVFWLTLLVSVPALAWFVAMVYSPAMDITAIYATSSFHAYFFSMLLLKQPLSRTTVGSIALAFAGVIVLSLAGSEVDDGGGASNRFLGDVVMMGGAVVLGLYEVVYKMALPEGHGGIPAVPVHATDRRTSSTPLLNGSTNRPASPSPFTDEDPSQLAHPFPHPHKEPHPHVPAALHANFLTSCIGVATALFLWIPIVVLDWTGIEPFRWPGSRGESMLGIWAGLEVVAWGGALYNAGLMVLIGIWGPTTSSVANLLTIGLVAVIDAVLLGHLPNLQTLIGVGMICVGFGVLLWEGEG</sequence>